<evidence type="ECO:0000256" key="2">
    <source>
        <dbReference type="SAM" id="MobiDB-lite"/>
    </source>
</evidence>
<reference evidence="3" key="1">
    <citation type="journal article" date="2023" name="bioRxiv">
        <title>Scaffold-level genome assemblies of two parasitoid biocontrol wasps reveal the parthenogenesis mechanism and an associated novel virus.</title>
        <authorList>
            <person name="Inwood S."/>
            <person name="Skelly J."/>
            <person name="Guhlin J."/>
            <person name="Harrop T."/>
            <person name="Goldson S."/>
            <person name="Dearden P."/>
        </authorList>
    </citation>
    <scope>NUCLEOTIDE SEQUENCE</scope>
    <source>
        <strain evidence="3">Irish</strain>
        <tissue evidence="3">Whole body</tissue>
    </source>
</reference>
<feature type="compositionally biased region" description="Acidic residues" evidence="2">
    <location>
        <begin position="98"/>
        <end position="131"/>
    </location>
</feature>
<feature type="compositionally biased region" description="Acidic residues" evidence="2">
    <location>
        <begin position="150"/>
        <end position="172"/>
    </location>
</feature>
<dbReference type="Proteomes" id="UP001168990">
    <property type="component" value="Unassembled WGS sequence"/>
</dbReference>
<comment type="caution">
    <text evidence="3">The sequence shown here is derived from an EMBL/GenBank/DDBJ whole genome shotgun (WGS) entry which is preliminary data.</text>
</comment>
<feature type="coiled-coil region" evidence="1">
    <location>
        <begin position="503"/>
        <end position="558"/>
    </location>
</feature>
<dbReference type="EMBL" id="JAQQBS010000001">
    <property type="protein sequence ID" value="KAK0177245.1"/>
    <property type="molecule type" value="Genomic_DNA"/>
</dbReference>
<feature type="compositionally biased region" description="Polar residues" evidence="2">
    <location>
        <begin position="618"/>
        <end position="637"/>
    </location>
</feature>
<feature type="region of interest" description="Disordered" evidence="2">
    <location>
        <begin position="836"/>
        <end position="864"/>
    </location>
</feature>
<feature type="compositionally biased region" description="Polar residues" evidence="2">
    <location>
        <begin position="292"/>
        <end position="308"/>
    </location>
</feature>
<feature type="compositionally biased region" description="Basic and acidic residues" evidence="2">
    <location>
        <begin position="173"/>
        <end position="182"/>
    </location>
</feature>
<dbReference type="AlphaFoldDB" id="A0AA39FXE8"/>
<evidence type="ECO:0000313" key="4">
    <source>
        <dbReference type="Proteomes" id="UP001168990"/>
    </source>
</evidence>
<keyword evidence="1" id="KW-0175">Coiled coil</keyword>
<feature type="compositionally biased region" description="Polar residues" evidence="2">
    <location>
        <begin position="43"/>
        <end position="63"/>
    </location>
</feature>
<organism evidence="3 4">
    <name type="scientific">Microctonus aethiopoides</name>
    <dbReference type="NCBI Taxonomy" id="144406"/>
    <lineage>
        <taxon>Eukaryota</taxon>
        <taxon>Metazoa</taxon>
        <taxon>Ecdysozoa</taxon>
        <taxon>Arthropoda</taxon>
        <taxon>Hexapoda</taxon>
        <taxon>Insecta</taxon>
        <taxon>Pterygota</taxon>
        <taxon>Neoptera</taxon>
        <taxon>Endopterygota</taxon>
        <taxon>Hymenoptera</taxon>
        <taxon>Apocrita</taxon>
        <taxon>Ichneumonoidea</taxon>
        <taxon>Braconidae</taxon>
        <taxon>Euphorinae</taxon>
        <taxon>Microctonus</taxon>
    </lineage>
</organism>
<reference evidence="3" key="2">
    <citation type="submission" date="2023-03" db="EMBL/GenBank/DDBJ databases">
        <authorList>
            <person name="Inwood S.N."/>
            <person name="Skelly J.G."/>
            <person name="Guhlin J."/>
            <person name="Harrop T.W.R."/>
            <person name="Goldson S.G."/>
            <person name="Dearden P.K."/>
        </authorList>
    </citation>
    <scope>NUCLEOTIDE SEQUENCE</scope>
    <source>
        <strain evidence="3">Irish</strain>
        <tissue evidence="3">Whole body</tissue>
    </source>
</reference>
<feature type="compositionally biased region" description="Basic and acidic residues" evidence="2">
    <location>
        <begin position="64"/>
        <end position="79"/>
    </location>
</feature>
<proteinExistence type="predicted"/>
<feature type="region of interest" description="Disordered" evidence="2">
    <location>
        <begin position="605"/>
        <end position="637"/>
    </location>
</feature>
<name>A0AA39FXE8_9HYME</name>
<evidence type="ECO:0000313" key="3">
    <source>
        <dbReference type="EMBL" id="KAK0177245.1"/>
    </source>
</evidence>
<evidence type="ECO:0000256" key="1">
    <source>
        <dbReference type="SAM" id="Coils"/>
    </source>
</evidence>
<feature type="region of interest" description="Disordered" evidence="2">
    <location>
        <begin position="292"/>
        <end position="311"/>
    </location>
</feature>
<protein>
    <submittedName>
        <fullName evidence="3">Uncharacterized protein</fullName>
    </submittedName>
</protein>
<gene>
    <name evidence="3" type="ORF">PV328_001320</name>
</gene>
<feature type="region of interest" description="Disordered" evidence="2">
    <location>
        <begin position="1"/>
        <end position="216"/>
    </location>
</feature>
<keyword evidence="4" id="KW-1185">Reference proteome</keyword>
<accession>A0AA39FXE8</accession>
<sequence length="1213" mass="137870">MAEDTEVPVENAPKTEIMPDQNIDIGEVDKQEVCVNEAESSLIEDQTMPSYLSITSNGSSLKPDNSKVEPDPHDEDIKPVYDVSSGDEDQENNRHYDDDDDDDEDDEDDDEYDDDDDEDEDEIDEDYEEYMNTDGVPHRNGIRREVRYDESEEDDCEEDEKDGETDGDVEPEQFERSSDDFTLRTSNSNLGRLHIERSRSLQELSSPKKSPRFNRKRQTLFNPYKFDVKYHIFEDNELKQRSSPMSRHNYGYSKVKYCIQERRELNRRLSPQKSDDKVNYDLYTVDADQSDIIQETDNLRPNPSNPQSRRLKSYAESAIKDILAKEDLSHQTINIANDLLPLVNGDEMISIDAIKQHHELTSDDQETMEIDENNTQYVNCNKQIIKPNGTIEYSTINTEVEVEQKENEVITQLEPLINGEITSGPIVDVQTLTYDSYMKGNADNNHKPDEIADDNIKKCINVNEVIINSVIPSPVQAESIMPDDELPLENEIILNNEPEIASVRQKSIEYNEENKDYQRMLNENLELKKQIEELKKVLVNQQNEIKRKEVKIAAVQTEDQPRLMKHTSTTTHLQLQEKLSASTIPDIGSTLSSIENWTDSEYSPAVSLKPPNVDHILNSDQSTNQTTPRNPSKTSSRALWTTNRILQTLANLTPSRAIPNLTEKKFDVPGQSKDPISPLISGGQNFRKRKASDNIGTSVFGPLPSKIPFTNKSDASKKFNSASDTDAAIKSTAAAAVAADQSEKIPDELQQNANDETEEDDIKCFVWHENDNTQERSCLIQAPIGLEGSTKNVGESKKVARECGPYLLGNLEVRITEANGTLNIWGKEVNQNSSLKESDAISEEQNESVDNSKNIWPKTPRTMTDNQFKCSTNKKIKTPSTVRANISRHLRGMLNRTPSPVNISMENHSSDNHPNSCHRHNENCDSYHSHKRLMATVCPNHTNLQTKSSCCAYKPETNVRDCGCRRAHEQIIENNHCHCEMLHHCILPSSNFNRHCGNIRQNHFDFDHLTDEKDCKHPACHRLSDSEFDNCCKHVPKRRCHSAEINGCDHHHVEKICCQEMMNACSTHFSSEETDPIVNFEKSDEVPEKRHRLRGKRVRNLMGFLKGCSDCQNPETSSIDSCQIPETETTNTRSIPSIRVISDPSPTTSYRKSFNNSQNYKGCSSCIKHAGRAAELEAELEIMRVEISKLHSRSNAMRDMLHRVLQTDSNTAP</sequence>